<proteinExistence type="predicted"/>
<evidence type="ECO:0000313" key="2">
    <source>
        <dbReference type="EMBL" id="CAK9275781.1"/>
    </source>
</evidence>
<evidence type="ECO:0008006" key="4">
    <source>
        <dbReference type="Google" id="ProtNLM"/>
    </source>
</evidence>
<reference evidence="2" key="1">
    <citation type="submission" date="2024-02" db="EMBL/GenBank/DDBJ databases">
        <authorList>
            <consortium name="ELIXIR-Norway"/>
            <consortium name="Elixir Norway"/>
        </authorList>
    </citation>
    <scope>NUCLEOTIDE SEQUENCE</scope>
</reference>
<evidence type="ECO:0000313" key="3">
    <source>
        <dbReference type="Proteomes" id="UP001497444"/>
    </source>
</evidence>
<feature type="region of interest" description="Disordered" evidence="1">
    <location>
        <begin position="74"/>
        <end position="98"/>
    </location>
</feature>
<organism evidence="2 3">
    <name type="scientific">Sphagnum jensenii</name>
    <dbReference type="NCBI Taxonomy" id="128206"/>
    <lineage>
        <taxon>Eukaryota</taxon>
        <taxon>Viridiplantae</taxon>
        <taxon>Streptophyta</taxon>
        <taxon>Embryophyta</taxon>
        <taxon>Bryophyta</taxon>
        <taxon>Sphagnophytina</taxon>
        <taxon>Sphagnopsida</taxon>
        <taxon>Sphagnales</taxon>
        <taxon>Sphagnaceae</taxon>
        <taxon>Sphagnum</taxon>
    </lineage>
</organism>
<accession>A0ABP0X9I2</accession>
<sequence length="98" mass="10758">MAWVSVLDTSSSSSSSSILVFLFCSSSATALSSRLPFLFFFGNGVVVVHSLSSMWRDAIAAVLVRDYWRLDTRVAGASSSSSSSRCDYPPEKGEWRHR</sequence>
<dbReference type="Proteomes" id="UP001497444">
    <property type="component" value="Chromosome 7"/>
</dbReference>
<name>A0ABP0X9I2_9BRYO</name>
<feature type="compositionally biased region" description="Basic and acidic residues" evidence="1">
    <location>
        <begin position="88"/>
        <end position="98"/>
    </location>
</feature>
<gene>
    <name evidence="2" type="ORF">CSSPJE1EN1_LOCUS21259</name>
</gene>
<protein>
    <recommendedName>
        <fullName evidence="4">Secreted protein</fullName>
    </recommendedName>
</protein>
<evidence type="ECO:0000256" key="1">
    <source>
        <dbReference type="SAM" id="MobiDB-lite"/>
    </source>
</evidence>
<keyword evidence="3" id="KW-1185">Reference proteome</keyword>
<dbReference type="EMBL" id="OZ020102">
    <property type="protein sequence ID" value="CAK9275781.1"/>
    <property type="molecule type" value="Genomic_DNA"/>
</dbReference>